<sequence length="2416" mass="274719">MFVTGLSEGSITCSVSPVEIDQDAVLNCSFPEDLNTTKKDFAVYHYRDDTGGVREPGKEDCKERTRKIVKILNDHSKRLDWTTDNIEWVHRGGLHKEAGANNSCKVSNVPNDSQITLTCFFNENVQTTQNNFSVYRHNSQEKLEILHCWWVDNKPQCQVDDDYLYDYEVSTHLTMKIQKTIKVKTLTYSCWHEGSTQQQQAKCSLEISEEGLGLTISFVLSDDTFVLLVAIESNEYVTTKTLQEYLVKNIKEMYPDTLDSCYFVPPVYFNKIRYEKQPIAGQVVYVPQPPDLSDVRHDRAMQHVLHCLRHMAEHHKEDMFVLSQFNYEDYLNNPGNSFLNHRLPVPARFTDKTNVGCFDILIIHRRFGVLVGVVKSLSDKDDGSEESERKIDDMLVREVSEAIAQVKYANSMMGHLMSDQTHKPVIQTTLMFPNVTWSSLQRALGSYSQVVQSLRECVNVKATDDPTHLCLCANHLSNPCAPWDIDTSVMSHLRNWWNRLMNQSDADSNMTDELYLNMIARFCGPATQSTLQLMDETFLQPKTLADAVTLTGDLYERLTLYPDMIEMLSEQRLFLVGPPNTGKTRMLTLAGKQWIESGHPLYILVSSFTKRDFMSSFSKTSNHTPTTKDIDETSRPFVTQVICNFNYKKEMKEILDVLTTQKRIQLCVIASEVDFPGKYFKTFVESLSRQHPNLVLWATSSTSQNVPDGWKVQTFTRALTCPPAVVREASRTGADYFTPGAEILSLDCLTPTDGPQVKYIYHEMDSTGYHDCSLCGRKVADFLSKHLDNKGNDKITCTILPVTPFQDTVLTCHFPEDLSVTKKDFTVYHYGQDNSPDSVLDCWWIRGSLDCYTRPGFTYDKRISRTLNITVNYKTKPTGKYACQVAGYSSSLFTTCEFVAKLGPNNTCNISKEQGDSQINVTCFFNEDIQKTQRNFTVYKHHSQEKLSVLKCWWENEKVNCQVNEGYLYSKEVSSYLQIGIPPPTNEKTEIYSCWHDGSIADRVNTCSLNDKKTEQTPIFIEIVLGIVLGIVTAGVLVIIAIVLFKRYRVPRRTYEERKGISSDEESHLMKETKKKKETFEDLLLKKTKEMYPNMQEGCYFVPPVYLNKLRYKTQSVAGQLVYIPDPPDPSDESRARAMQHVIHSLRDMADSQHEHMFVLTQFQYEDYLNNPGRDYRKHRLPVPTGLKEKNKYKDIGCFDFLIIHRHHGVLVGVVKDVDEKESGNQDKRQRIKDNASAISPMMGKETNSQIRKGNTDGKESGDSIQTTEVSESSGNQQETLNNDSEDNEQKTGGQRFQDGEGKGEDDNIQDYDTNTKNKDQRSDDTLKTTDNKESRDTRRSTEELVIKEVYEAIQQFKKADIMIHHLLSDQDQSPTVRLILVLPNITSETLRNSLDCHPELTQNFLECIQQNSINDLIELCLCADHLPSLDTTRNVESVKIPFQAYWDHFRDSSVDTPAMTDDLFANMIARFCGPSTISYFKTPCKPEVITHQLPKTLDQAVSLTGELFERFTLYPGMTDFLDLSRAFLVGPQGTGKTRMLSLVGRKWLSEGHDVYVLYTSPEGEVASMVLQTLLQGTSSTQPQASPAPSVITLLCNIDDDNKIDNAITMLKDRLKDQPLYALIDELAPEKEKGQKVRAFLTKINESLKDTHLWAASYRANISPPGWNGKFFQKPISCPPSIVRETGQGQSSLGLTEYSTSKCFSPTDGLPVKRIYHRELNHSKKEPHNCEVCGQEVAKFLTQDLHVGDRETKITCRIPSVPPLHDTVLNCHFPEDLSVTKKDFTVYHYVQHDIPESVLDCWWIKGVLDCYTKPGFKFDRRVSQTLNTTIHNVTMANTGFYTCQVAGYSSSLLETCELSLKPVSGSNIKCSLSSTTLTCLFNQDVQKTQKRFAVYRHNAKENQSVVDCSWEDGILYCHVEDGYFFNKEVSSYIQVEIPRKDTTGDAYSCWLDGSDADELAMCFLETESEENSVLWMEVGITLGLLIVVVSSVIGIFIWKLRRRDRKRQRSQGDELKAMINKDKHPITQAFQDFQLQKVKDMYPDMLKGLYFVPPVYFNKIQYTTQSVTGQTIHIADSPDPSDVRHDQAMQHVLHCVRHMAKQENMFVLTQFKYEDYLNNPGPDFAKHSLPTFSSLKKKFRDKDEGCFDILFIHRLHGVVAGVVKSVSDKNNDCEDGGGSVDDHIVTEVSDAIRKLNKARNVLQHLLSDQEQIPVRLILMLPNVAMSTLERALNSHTKVTQELHDCLHLNATDDSTQLCLCADHLSSPSVPWKVNSTVVNHLKQWWEGVTKAHADQPKMTTELFQDIVARFCGPATQSCLNFSVESKPMLPKTLNQAISLTSHLFEQCILYPGMTDMLEEPRVLISGPPGTGKTRMLALVGRKWMSEGHVVHLIMSIKSHGATTALEKLLQWRHGDT</sequence>
<name>A0A2T7NKV1_POMCA</name>
<keyword evidence="2" id="KW-0472">Membrane</keyword>
<dbReference type="EMBL" id="PZQS01000011">
    <property type="protein sequence ID" value="PVD21781.1"/>
    <property type="molecule type" value="Genomic_DNA"/>
</dbReference>
<keyword evidence="2" id="KW-0812">Transmembrane</keyword>
<keyword evidence="2" id="KW-1133">Transmembrane helix</keyword>
<feature type="transmembrane region" description="Helical" evidence="2">
    <location>
        <begin position="1019"/>
        <end position="1045"/>
    </location>
</feature>
<evidence type="ECO:0000313" key="4">
    <source>
        <dbReference type="Proteomes" id="UP000245119"/>
    </source>
</evidence>
<reference evidence="3 4" key="1">
    <citation type="submission" date="2018-04" db="EMBL/GenBank/DDBJ databases">
        <title>The genome of golden apple snail Pomacea canaliculata provides insight into stress tolerance and invasive adaptation.</title>
        <authorList>
            <person name="Liu C."/>
            <person name="Liu B."/>
            <person name="Ren Y."/>
            <person name="Zhang Y."/>
            <person name="Wang H."/>
            <person name="Li S."/>
            <person name="Jiang F."/>
            <person name="Yin L."/>
            <person name="Zhang G."/>
            <person name="Qian W."/>
            <person name="Fan W."/>
        </authorList>
    </citation>
    <scope>NUCLEOTIDE SEQUENCE [LARGE SCALE GENOMIC DNA]</scope>
    <source>
        <strain evidence="3">SZHN2017</strain>
        <tissue evidence="3">Muscle</tissue>
    </source>
</reference>
<evidence type="ECO:0008006" key="5">
    <source>
        <dbReference type="Google" id="ProtNLM"/>
    </source>
</evidence>
<feature type="compositionally biased region" description="Polar residues" evidence="1">
    <location>
        <begin position="1263"/>
        <end position="1283"/>
    </location>
</feature>
<dbReference type="OrthoDB" id="6370831at2759"/>
<evidence type="ECO:0000256" key="2">
    <source>
        <dbReference type="SAM" id="Phobius"/>
    </source>
</evidence>
<feature type="region of interest" description="Disordered" evidence="1">
    <location>
        <begin position="1220"/>
        <end position="1341"/>
    </location>
</feature>
<keyword evidence="4" id="KW-1185">Reference proteome</keyword>
<comment type="caution">
    <text evidence="3">The sequence shown here is derived from an EMBL/GenBank/DDBJ whole genome shotgun (WGS) entry which is preliminary data.</text>
</comment>
<dbReference type="InterPro" id="IPR027417">
    <property type="entry name" value="P-loop_NTPase"/>
</dbReference>
<evidence type="ECO:0000256" key="1">
    <source>
        <dbReference type="SAM" id="MobiDB-lite"/>
    </source>
</evidence>
<organism evidence="3 4">
    <name type="scientific">Pomacea canaliculata</name>
    <name type="common">Golden apple snail</name>
    <dbReference type="NCBI Taxonomy" id="400727"/>
    <lineage>
        <taxon>Eukaryota</taxon>
        <taxon>Metazoa</taxon>
        <taxon>Spiralia</taxon>
        <taxon>Lophotrochozoa</taxon>
        <taxon>Mollusca</taxon>
        <taxon>Gastropoda</taxon>
        <taxon>Caenogastropoda</taxon>
        <taxon>Architaenioglossa</taxon>
        <taxon>Ampullarioidea</taxon>
        <taxon>Ampullariidae</taxon>
        <taxon>Pomacea</taxon>
    </lineage>
</organism>
<evidence type="ECO:0000313" key="3">
    <source>
        <dbReference type="EMBL" id="PVD21781.1"/>
    </source>
</evidence>
<proteinExistence type="predicted"/>
<accession>A0A2T7NKV1</accession>
<dbReference type="Proteomes" id="UP000245119">
    <property type="component" value="Linkage Group LG11"/>
</dbReference>
<feature type="compositionally biased region" description="Basic and acidic residues" evidence="1">
    <location>
        <begin position="1220"/>
        <end position="1234"/>
    </location>
</feature>
<feature type="compositionally biased region" description="Basic and acidic residues" evidence="1">
    <location>
        <begin position="1314"/>
        <end position="1341"/>
    </location>
</feature>
<feature type="transmembrane region" description="Helical" evidence="2">
    <location>
        <begin position="1973"/>
        <end position="1998"/>
    </location>
</feature>
<gene>
    <name evidence="3" type="ORF">C0Q70_17582</name>
</gene>
<dbReference type="SUPFAM" id="SSF52540">
    <property type="entry name" value="P-loop containing nucleoside triphosphate hydrolases"/>
    <property type="match status" value="1"/>
</dbReference>
<protein>
    <recommendedName>
        <fullName evidence="5">Ig-like domain-containing protein</fullName>
    </recommendedName>
</protein>